<accession>A0A381ZT78</accession>
<protein>
    <submittedName>
        <fullName evidence="1">Uncharacterized protein</fullName>
    </submittedName>
</protein>
<proteinExistence type="predicted"/>
<name>A0A381ZT78_9ZZZZ</name>
<dbReference type="EMBL" id="UINC01022520">
    <property type="protein sequence ID" value="SVA92314.1"/>
    <property type="molecule type" value="Genomic_DNA"/>
</dbReference>
<sequence>MFLASVHIFSNKVAQKILVLAGLADQLRLNIICVFLRVD</sequence>
<organism evidence="1">
    <name type="scientific">marine metagenome</name>
    <dbReference type="NCBI Taxonomy" id="408172"/>
    <lineage>
        <taxon>unclassified sequences</taxon>
        <taxon>metagenomes</taxon>
        <taxon>ecological metagenomes</taxon>
    </lineage>
</organism>
<evidence type="ECO:0000313" key="1">
    <source>
        <dbReference type="EMBL" id="SVA92314.1"/>
    </source>
</evidence>
<reference evidence="1" key="1">
    <citation type="submission" date="2018-05" db="EMBL/GenBank/DDBJ databases">
        <authorList>
            <person name="Lanie J.A."/>
            <person name="Ng W.-L."/>
            <person name="Kazmierczak K.M."/>
            <person name="Andrzejewski T.M."/>
            <person name="Davidsen T.M."/>
            <person name="Wayne K.J."/>
            <person name="Tettelin H."/>
            <person name="Glass J.I."/>
            <person name="Rusch D."/>
            <person name="Podicherti R."/>
            <person name="Tsui H.-C.T."/>
            <person name="Winkler M.E."/>
        </authorList>
    </citation>
    <scope>NUCLEOTIDE SEQUENCE</scope>
</reference>
<dbReference type="AlphaFoldDB" id="A0A381ZT78"/>
<gene>
    <name evidence="1" type="ORF">METZ01_LOCUS145168</name>
</gene>